<evidence type="ECO:0000313" key="7">
    <source>
        <dbReference type="EMBL" id="GMT19398.1"/>
    </source>
</evidence>
<feature type="transmembrane region" description="Helical" evidence="5">
    <location>
        <begin position="74"/>
        <end position="95"/>
    </location>
</feature>
<evidence type="ECO:0000256" key="3">
    <source>
        <dbReference type="ARBA" id="ARBA00022989"/>
    </source>
</evidence>
<feature type="transmembrane region" description="Helical" evidence="5">
    <location>
        <begin position="43"/>
        <end position="67"/>
    </location>
</feature>
<feature type="transmembrane region" description="Helical" evidence="5">
    <location>
        <begin position="130"/>
        <end position="151"/>
    </location>
</feature>
<dbReference type="SMART" id="SM01381">
    <property type="entry name" value="7TM_GPCR_Srsx"/>
    <property type="match status" value="1"/>
</dbReference>
<keyword evidence="3 5" id="KW-1133">Transmembrane helix</keyword>
<dbReference type="PROSITE" id="PS50262">
    <property type="entry name" value="G_PROTEIN_RECEP_F1_2"/>
    <property type="match status" value="1"/>
</dbReference>
<evidence type="ECO:0000313" key="8">
    <source>
        <dbReference type="Proteomes" id="UP001432322"/>
    </source>
</evidence>
<dbReference type="Gene3D" id="1.20.1070.10">
    <property type="entry name" value="Rhodopsin 7-helix transmembrane proteins"/>
    <property type="match status" value="1"/>
</dbReference>
<feature type="domain" description="G-protein coupled receptors family 1 profile" evidence="6">
    <location>
        <begin position="25"/>
        <end position="173"/>
    </location>
</feature>
<keyword evidence="2 5" id="KW-0812">Transmembrane</keyword>
<evidence type="ECO:0000256" key="5">
    <source>
        <dbReference type="SAM" id="Phobius"/>
    </source>
</evidence>
<dbReference type="Pfam" id="PF10320">
    <property type="entry name" value="7TM_GPCR_Srsx"/>
    <property type="match status" value="1"/>
</dbReference>
<keyword evidence="8" id="KW-1185">Reference proteome</keyword>
<dbReference type="InterPro" id="IPR017452">
    <property type="entry name" value="GPCR_Rhodpsn_7TM"/>
</dbReference>
<name>A0AAV5VJ75_9BILA</name>
<dbReference type="SUPFAM" id="SSF81321">
    <property type="entry name" value="Family A G protein-coupled receptor-like"/>
    <property type="match status" value="1"/>
</dbReference>
<evidence type="ECO:0000256" key="2">
    <source>
        <dbReference type="ARBA" id="ARBA00022692"/>
    </source>
</evidence>
<dbReference type="PANTHER" id="PTHR23360">
    <property type="entry name" value="G-PROTEIN COUPLED RECEPTORS FAMILY 1 PROFILE DOMAIN-CONTAINING PROTEIN-RELATED"/>
    <property type="match status" value="1"/>
</dbReference>
<dbReference type="PANTHER" id="PTHR23360:SF37">
    <property type="entry name" value="G-PROTEIN COUPLED RECEPTORS FAMILY 1 PROFILE DOMAIN-CONTAINING PROTEIN"/>
    <property type="match status" value="1"/>
</dbReference>
<reference evidence="7" key="1">
    <citation type="submission" date="2023-10" db="EMBL/GenBank/DDBJ databases">
        <title>Genome assembly of Pristionchus species.</title>
        <authorList>
            <person name="Yoshida K."/>
            <person name="Sommer R.J."/>
        </authorList>
    </citation>
    <scope>NUCLEOTIDE SEQUENCE</scope>
    <source>
        <strain evidence="7">RS5133</strain>
    </source>
</reference>
<dbReference type="AlphaFoldDB" id="A0AAV5VJ75"/>
<evidence type="ECO:0000256" key="4">
    <source>
        <dbReference type="ARBA" id="ARBA00023136"/>
    </source>
</evidence>
<dbReference type="InterPro" id="IPR000276">
    <property type="entry name" value="GPCR_Rhodpsn"/>
</dbReference>
<accession>A0AAV5VJ75</accession>
<dbReference type="InterPro" id="IPR047130">
    <property type="entry name" value="7TM_GPCR_Srsx_nematod"/>
</dbReference>
<sequence length="173" mass="19258">MTITDTDRYILSTGIVIFNILGLFGNINVIYAHYRLAVLRTRYGILLSMLCFSQSICLLTELINAIYGLSKIPVVRTIIIVSSSCFAIISIGILMHCAQTGLMATISVDLFISIVFPLKHRVARTSPYLFILCLPTLLYAFIVILIAIIYMNSEIISLCNPPLALPEIANNIW</sequence>
<feature type="transmembrane region" description="Helical" evidence="5">
    <location>
        <begin position="101"/>
        <end position="118"/>
    </location>
</feature>
<proteinExistence type="predicted"/>
<gene>
    <name evidence="7" type="ORF">PFISCL1PPCAC_10695</name>
</gene>
<feature type="transmembrane region" description="Helical" evidence="5">
    <location>
        <begin position="9"/>
        <end position="31"/>
    </location>
</feature>
<organism evidence="7 8">
    <name type="scientific">Pristionchus fissidentatus</name>
    <dbReference type="NCBI Taxonomy" id="1538716"/>
    <lineage>
        <taxon>Eukaryota</taxon>
        <taxon>Metazoa</taxon>
        <taxon>Ecdysozoa</taxon>
        <taxon>Nematoda</taxon>
        <taxon>Chromadorea</taxon>
        <taxon>Rhabditida</taxon>
        <taxon>Rhabditina</taxon>
        <taxon>Diplogasteromorpha</taxon>
        <taxon>Diplogasteroidea</taxon>
        <taxon>Neodiplogasteridae</taxon>
        <taxon>Pristionchus</taxon>
    </lineage>
</organism>
<comment type="caution">
    <text evidence="7">The sequence shown here is derived from an EMBL/GenBank/DDBJ whole genome shotgun (WGS) entry which is preliminary data.</text>
</comment>
<dbReference type="GO" id="GO:0004930">
    <property type="term" value="F:G protein-coupled receptor activity"/>
    <property type="evidence" value="ECO:0007669"/>
    <property type="project" value="InterPro"/>
</dbReference>
<dbReference type="EMBL" id="BTSY01000003">
    <property type="protein sequence ID" value="GMT19398.1"/>
    <property type="molecule type" value="Genomic_DNA"/>
</dbReference>
<dbReference type="GO" id="GO:0016020">
    <property type="term" value="C:membrane"/>
    <property type="evidence" value="ECO:0007669"/>
    <property type="project" value="UniProtKB-SubCell"/>
</dbReference>
<evidence type="ECO:0000259" key="6">
    <source>
        <dbReference type="PROSITE" id="PS50262"/>
    </source>
</evidence>
<comment type="subcellular location">
    <subcellularLocation>
        <location evidence="1">Membrane</location>
    </subcellularLocation>
</comment>
<evidence type="ECO:0000256" key="1">
    <source>
        <dbReference type="ARBA" id="ARBA00004370"/>
    </source>
</evidence>
<dbReference type="Proteomes" id="UP001432322">
    <property type="component" value="Unassembled WGS sequence"/>
</dbReference>
<keyword evidence="4 5" id="KW-0472">Membrane</keyword>
<dbReference type="InterPro" id="IPR019424">
    <property type="entry name" value="7TM_GPCR_Srsx"/>
</dbReference>
<protein>
    <recommendedName>
        <fullName evidence="6">G-protein coupled receptors family 1 profile domain-containing protein</fullName>
    </recommendedName>
</protein>